<dbReference type="Proteomes" id="UP000315647">
    <property type="component" value="Chromosome"/>
</dbReference>
<dbReference type="Pfam" id="PF00282">
    <property type="entry name" value="Pyridoxal_deC"/>
    <property type="match status" value="1"/>
</dbReference>
<evidence type="ECO:0000313" key="8">
    <source>
        <dbReference type="EMBL" id="QDT28167.1"/>
    </source>
</evidence>
<evidence type="ECO:0000256" key="4">
    <source>
        <dbReference type="ARBA" id="ARBA00022898"/>
    </source>
</evidence>
<dbReference type="PANTHER" id="PTHR45677">
    <property type="entry name" value="GLUTAMATE DECARBOXYLASE-RELATED"/>
    <property type="match status" value="1"/>
</dbReference>
<evidence type="ECO:0000256" key="5">
    <source>
        <dbReference type="ARBA" id="ARBA00023239"/>
    </source>
</evidence>
<protein>
    <submittedName>
        <fullName evidence="8">L-2,4-diaminobutyrate decarboxylase</fullName>
        <ecNumber evidence="8">4.1.1.86</ecNumber>
    </submittedName>
</protein>
<dbReference type="GO" id="GO:0005737">
    <property type="term" value="C:cytoplasm"/>
    <property type="evidence" value="ECO:0007669"/>
    <property type="project" value="TreeGrafter"/>
</dbReference>
<comment type="similarity">
    <text evidence="2 7">Belongs to the group II decarboxylase family.</text>
</comment>
<accession>A0A517Q962</accession>
<dbReference type="Gene3D" id="3.90.1150.170">
    <property type="match status" value="1"/>
</dbReference>
<dbReference type="EC" id="4.1.1.86" evidence="8"/>
<dbReference type="AlphaFoldDB" id="A0A517Q962"/>
<gene>
    <name evidence="8" type="primary">ddc</name>
    <name evidence="8" type="ORF">Enr10x_35060</name>
</gene>
<comment type="cofactor">
    <cofactor evidence="1 6 7">
        <name>pyridoxal 5'-phosphate</name>
        <dbReference type="ChEBI" id="CHEBI:597326"/>
    </cofactor>
</comment>
<evidence type="ECO:0000256" key="1">
    <source>
        <dbReference type="ARBA" id="ARBA00001933"/>
    </source>
</evidence>
<organism evidence="8 9">
    <name type="scientific">Gimesia panareensis</name>
    <dbReference type="NCBI Taxonomy" id="2527978"/>
    <lineage>
        <taxon>Bacteria</taxon>
        <taxon>Pseudomonadati</taxon>
        <taxon>Planctomycetota</taxon>
        <taxon>Planctomycetia</taxon>
        <taxon>Planctomycetales</taxon>
        <taxon>Planctomycetaceae</taxon>
        <taxon>Gimesia</taxon>
    </lineage>
</organism>
<keyword evidence="9" id="KW-1185">Reference proteome</keyword>
<evidence type="ECO:0000256" key="2">
    <source>
        <dbReference type="ARBA" id="ARBA00009533"/>
    </source>
</evidence>
<dbReference type="EMBL" id="CP037421">
    <property type="protein sequence ID" value="QDT28167.1"/>
    <property type="molecule type" value="Genomic_DNA"/>
</dbReference>
<evidence type="ECO:0000256" key="3">
    <source>
        <dbReference type="ARBA" id="ARBA00022793"/>
    </source>
</evidence>
<dbReference type="GO" id="GO:0030170">
    <property type="term" value="F:pyridoxal phosphate binding"/>
    <property type="evidence" value="ECO:0007669"/>
    <property type="project" value="InterPro"/>
</dbReference>
<reference evidence="8 9" key="1">
    <citation type="submission" date="2019-03" db="EMBL/GenBank/DDBJ databases">
        <title>Deep-cultivation of Planctomycetes and their phenomic and genomic characterization uncovers novel biology.</title>
        <authorList>
            <person name="Wiegand S."/>
            <person name="Jogler M."/>
            <person name="Boedeker C."/>
            <person name="Pinto D."/>
            <person name="Vollmers J."/>
            <person name="Rivas-Marin E."/>
            <person name="Kohn T."/>
            <person name="Peeters S.H."/>
            <person name="Heuer A."/>
            <person name="Rast P."/>
            <person name="Oberbeckmann S."/>
            <person name="Bunk B."/>
            <person name="Jeske O."/>
            <person name="Meyerdierks A."/>
            <person name="Storesund J.E."/>
            <person name="Kallscheuer N."/>
            <person name="Luecker S."/>
            <person name="Lage O.M."/>
            <person name="Pohl T."/>
            <person name="Merkel B.J."/>
            <person name="Hornburger P."/>
            <person name="Mueller R.-W."/>
            <person name="Bruemmer F."/>
            <person name="Labrenz M."/>
            <person name="Spormann A.M."/>
            <person name="Op den Camp H."/>
            <person name="Overmann J."/>
            <person name="Amann R."/>
            <person name="Jetten M.S.M."/>
            <person name="Mascher T."/>
            <person name="Medema M.H."/>
            <person name="Devos D.P."/>
            <person name="Kaster A.-K."/>
            <person name="Ovreas L."/>
            <person name="Rohde M."/>
            <person name="Galperin M.Y."/>
            <person name="Jogler C."/>
        </authorList>
    </citation>
    <scope>NUCLEOTIDE SEQUENCE [LARGE SCALE GENOMIC DNA]</scope>
    <source>
        <strain evidence="8 9">Enr10</strain>
    </source>
</reference>
<name>A0A517Q962_9PLAN</name>
<dbReference type="SUPFAM" id="SSF53383">
    <property type="entry name" value="PLP-dependent transferases"/>
    <property type="match status" value="1"/>
</dbReference>
<dbReference type="GO" id="GO:0033983">
    <property type="term" value="F:diaminobutyrate decarboxylase activity"/>
    <property type="evidence" value="ECO:0007669"/>
    <property type="project" value="UniProtKB-EC"/>
</dbReference>
<dbReference type="InterPro" id="IPR002129">
    <property type="entry name" value="PyrdxlP-dep_de-COase"/>
</dbReference>
<keyword evidence="4 6" id="KW-0663">Pyridoxal phosphate</keyword>
<evidence type="ECO:0000256" key="7">
    <source>
        <dbReference type="RuleBase" id="RU000382"/>
    </source>
</evidence>
<evidence type="ECO:0000313" key="9">
    <source>
        <dbReference type="Proteomes" id="UP000315647"/>
    </source>
</evidence>
<sequence>MLNLFGSENLSIIVENRIWISRLNSELLNCQNLSSRTHSRPFPDRYNREILPAGLSADRLLIASKAHSDASKMTDNLELKSARSRIEAAYDPDLLSAASQTLSELLTLHARSLDEPDTPVLNWRAPAENLQQALEQLLQAPTTDLATSDLPQRIQEFRALAQTLLDRGHNLQNPRYIGHQVPASIPLAGLFDAITAVTNQVMAVYEMGPWATAVELALIEMIGTEIGFTPGEFTGLVTHGGSLANLTGLLAARNQSCPEIGTLGPQAQLEASPVLLVSADAHYSVTRSANILGIGTEQILKIPLDEHRRMQPLALEELILECRSENRKIIAVVACACATPIGAFDPLEQIADLCEKYQIWLHVDAAHGGPTCFSKRYRHLTQGLHRADSVVFDAHKMMFIPALSAFLFFKNKAHRFTAFQQQAPYLFDPSAPEIADYDLGLRTIECTKRANSYALWGIWALFGKQLFADLVDVTFETAGIFQRLLQETPDFEAVHEPECNIVVFRYQPAWLAALPLEQQNMIHFRIRRQIIESGEFYIVHSVIDGQAAFRITVMNPLTTEAHLKQLLNSICSKADHFKDEFPVTRQTDHCEQT</sequence>
<feature type="modified residue" description="N6-(pyridoxal phosphate)lysine" evidence="6">
    <location>
        <position position="396"/>
    </location>
</feature>
<evidence type="ECO:0000256" key="6">
    <source>
        <dbReference type="PIRSR" id="PIRSR602129-50"/>
    </source>
</evidence>
<keyword evidence="3" id="KW-0210">Decarboxylase</keyword>
<proteinExistence type="inferred from homology"/>
<keyword evidence="5 7" id="KW-0456">Lyase</keyword>
<dbReference type="InterPro" id="IPR015421">
    <property type="entry name" value="PyrdxlP-dep_Trfase_major"/>
</dbReference>
<dbReference type="Gene3D" id="3.40.640.10">
    <property type="entry name" value="Type I PLP-dependent aspartate aminotransferase-like (Major domain)"/>
    <property type="match status" value="1"/>
</dbReference>
<dbReference type="PANTHER" id="PTHR45677:SF8">
    <property type="entry name" value="CYSTEINE SULFINIC ACID DECARBOXYLASE"/>
    <property type="match status" value="1"/>
</dbReference>
<dbReference type="GO" id="GO:0019752">
    <property type="term" value="P:carboxylic acid metabolic process"/>
    <property type="evidence" value="ECO:0007669"/>
    <property type="project" value="InterPro"/>
</dbReference>
<dbReference type="InterPro" id="IPR015424">
    <property type="entry name" value="PyrdxlP-dep_Trfase"/>
</dbReference>